<sequence>MTATEPAARRRPGGPLRHRDFRLLWAGQTTGKLGSSVTGVALPLVAVVMLEASALQVALLSVAAWLPWLLIGLPAGAWVDRPPRRPVMLAGDLAAA</sequence>
<dbReference type="GO" id="GO:0005886">
    <property type="term" value="C:plasma membrane"/>
    <property type="evidence" value="ECO:0007669"/>
    <property type="project" value="UniProtKB-SubCell"/>
</dbReference>
<evidence type="ECO:0000313" key="9">
    <source>
        <dbReference type="Proteomes" id="UP000462055"/>
    </source>
</evidence>
<keyword evidence="2" id="KW-0813">Transport</keyword>
<comment type="caution">
    <text evidence="8">The sequence shown here is derived from an EMBL/GenBank/DDBJ whole genome shotgun (WGS) entry which is preliminary data.</text>
</comment>
<dbReference type="Proteomes" id="UP000462055">
    <property type="component" value="Unassembled WGS sequence"/>
</dbReference>
<protein>
    <recommendedName>
        <fullName evidence="10">MFS transporter</fullName>
    </recommendedName>
</protein>
<keyword evidence="5 7" id="KW-1133">Transmembrane helix</keyword>
<keyword evidence="3" id="KW-1003">Cell membrane</keyword>
<evidence type="ECO:0000256" key="3">
    <source>
        <dbReference type="ARBA" id="ARBA00022475"/>
    </source>
</evidence>
<evidence type="ECO:0000256" key="5">
    <source>
        <dbReference type="ARBA" id="ARBA00022989"/>
    </source>
</evidence>
<dbReference type="AlphaFoldDB" id="A0A6I4MMF5"/>
<dbReference type="PANTHER" id="PTHR23513:SF6">
    <property type="entry name" value="MAJOR FACILITATOR SUPERFAMILY ASSOCIATED DOMAIN-CONTAINING PROTEIN"/>
    <property type="match status" value="1"/>
</dbReference>
<dbReference type="InterPro" id="IPR010290">
    <property type="entry name" value="TM_effector"/>
</dbReference>
<dbReference type="Pfam" id="PF05977">
    <property type="entry name" value="MFS_3"/>
    <property type="match status" value="1"/>
</dbReference>
<keyword evidence="9" id="KW-1185">Reference proteome</keyword>
<evidence type="ECO:0008006" key="10">
    <source>
        <dbReference type="Google" id="ProtNLM"/>
    </source>
</evidence>
<evidence type="ECO:0000256" key="4">
    <source>
        <dbReference type="ARBA" id="ARBA00022692"/>
    </source>
</evidence>
<reference evidence="8" key="1">
    <citation type="submission" date="2019-12" db="EMBL/GenBank/DDBJ databases">
        <title>Actinomadura physcomitrii sp. nov., a novel actinomycete isolated from moss [Physcomitrium sphaericum (Ludw) Fuernr].</title>
        <authorList>
            <person name="Zhuang X."/>
        </authorList>
    </citation>
    <scope>NUCLEOTIDE SEQUENCE [LARGE SCALE GENOMIC DNA]</scope>
    <source>
        <strain evidence="8">LD22</strain>
    </source>
</reference>
<dbReference type="Gene3D" id="1.20.1250.20">
    <property type="entry name" value="MFS general substrate transporter like domains"/>
    <property type="match status" value="1"/>
</dbReference>
<dbReference type="EMBL" id="WBMS02000071">
    <property type="protein sequence ID" value="MWA07368.1"/>
    <property type="molecule type" value="Genomic_DNA"/>
</dbReference>
<evidence type="ECO:0000256" key="6">
    <source>
        <dbReference type="ARBA" id="ARBA00023136"/>
    </source>
</evidence>
<dbReference type="PANTHER" id="PTHR23513">
    <property type="entry name" value="INTEGRAL MEMBRANE EFFLUX PROTEIN-RELATED"/>
    <property type="match status" value="1"/>
</dbReference>
<dbReference type="InterPro" id="IPR036259">
    <property type="entry name" value="MFS_trans_sf"/>
</dbReference>
<organism evidence="8 9">
    <name type="scientific">Actinomadura physcomitrii</name>
    <dbReference type="NCBI Taxonomy" id="2650748"/>
    <lineage>
        <taxon>Bacteria</taxon>
        <taxon>Bacillati</taxon>
        <taxon>Actinomycetota</taxon>
        <taxon>Actinomycetes</taxon>
        <taxon>Streptosporangiales</taxon>
        <taxon>Thermomonosporaceae</taxon>
        <taxon>Actinomadura</taxon>
    </lineage>
</organism>
<name>A0A6I4MMF5_9ACTN</name>
<evidence type="ECO:0000256" key="2">
    <source>
        <dbReference type="ARBA" id="ARBA00022448"/>
    </source>
</evidence>
<keyword evidence="6 7" id="KW-0472">Membrane</keyword>
<feature type="transmembrane region" description="Helical" evidence="7">
    <location>
        <begin position="57"/>
        <end position="79"/>
    </location>
</feature>
<evidence type="ECO:0000313" key="8">
    <source>
        <dbReference type="EMBL" id="MWA07368.1"/>
    </source>
</evidence>
<gene>
    <name evidence="8" type="ORF">F8568_045000</name>
</gene>
<evidence type="ECO:0000256" key="1">
    <source>
        <dbReference type="ARBA" id="ARBA00004651"/>
    </source>
</evidence>
<comment type="subcellular location">
    <subcellularLocation>
        <location evidence="1">Cell membrane</location>
        <topology evidence="1">Multi-pass membrane protein</topology>
    </subcellularLocation>
</comment>
<dbReference type="RefSeq" id="WP_151600268.1">
    <property type="nucleotide sequence ID" value="NZ_WBMS02000071.1"/>
</dbReference>
<accession>A0A6I4MMF5</accession>
<proteinExistence type="predicted"/>
<evidence type="ECO:0000256" key="7">
    <source>
        <dbReference type="SAM" id="Phobius"/>
    </source>
</evidence>
<dbReference type="SUPFAM" id="SSF103473">
    <property type="entry name" value="MFS general substrate transporter"/>
    <property type="match status" value="1"/>
</dbReference>
<keyword evidence="4 7" id="KW-0812">Transmembrane</keyword>